<reference evidence="4" key="2">
    <citation type="submission" date="2019-09" db="UniProtKB">
        <authorList>
            <consortium name="WormBaseParasite"/>
        </authorList>
    </citation>
    <scope>IDENTIFICATION</scope>
</reference>
<sequence>MANAEQKNDEFDDTTNGEDDSSSVYKTKRKSTTSDDIVKDLLNEISDDDDLPVGADFRTVMKEAKKINIASKLGSSLDLASLPTAPPLGRRPLNAFPLSKPVKKDVDDDEPAMEKRESDVLNKVIAEKGRGDFIPRNLKVKTAADSVGSQLAMKSDGGNLSDAERKPPSRKVSSSMMDISPDEDGDTSEFGPCSLPPAAYSRPNPQPRLTSSPVPEPISDGELEKEIEEELTAAAQPKSTSKVLKVTKVVECSTAAISKTVIDGLDQGLAQGPEVVAVHVIDTVVDLVHEVEAEVEV</sequence>
<gene>
    <name evidence="2" type="ORF">HPBE_LOCUS13227</name>
</gene>
<feature type="compositionally biased region" description="Acidic residues" evidence="1">
    <location>
        <begin position="10"/>
        <end position="21"/>
    </location>
</feature>
<dbReference type="AlphaFoldDB" id="A0A3P8AH80"/>
<feature type="region of interest" description="Disordered" evidence="1">
    <location>
        <begin position="1"/>
        <end position="32"/>
    </location>
</feature>
<evidence type="ECO:0000313" key="3">
    <source>
        <dbReference type="Proteomes" id="UP000050761"/>
    </source>
</evidence>
<dbReference type="EMBL" id="UZAH01027831">
    <property type="protein sequence ID" value="VDO95364.1"/>
    <property type="molecule type" value="Genomic_DNA"/>
</dbReference>
<organism evidence="2">
    <name type="scientific">Heligmosomoides polygyrus</name>
    <name type="common">Parasitic roundworm</name>
    <dbReference type="NCBI Taxonomy" id="6339"/>
    <lineage>
        <taxon>Eukaryota</taxon>
        <taxon>Metazoa</taxon>
        <taxon>Ecdysozoa</taxon>
        <taxon>Nematoda</taxon>
        <taxon>Chromadorea</taxon>
        <taxon>Rhabditida</taxon>
        <taxon>Rhabditina</taxon>
        <taxon>Rhabditomorpha</taxon>
        <taxon>Strongyloidea</taxon>
        <taxon>Heligmosomidae</taxon>
        <taxon>Heligmosomoides</taxon>
    </lineage>
</organism>
<reference evidence="2 3" key="1">
    <citation type="submission" date="2018-11" db="EMBL/GenBank/DDBJ databases">
        <authorList>
            <consortium name="Pathogen Informatics"/>
        </authorList>
    </citation>
    <scope>NUCLEOTIDE SEQUENCE [LARGE SCALE GENOMIC DNA]</scope>
</reference>
<name>A0A3P8AH80_HELPZ</name>
<dbReference type="OrthoDB" id="5871519at2759"/>
<protein>
    <submittedName>
        <fullName evidence="4">Microtubule-associated protein futsch-like</fullName>
    </submittedName>
</protein>
<proteinExistence type="predicted"/>
<evidence type="ECO:0000313" key="4">
    <source>
        <dbReference type="WBParaSite" id="HPBE_0001322601-mRNA-1"/>
    </source>
</evidence>
<feature type="region of interest" description="Disordered" evidence="1">
    <location>
        <begin position="84"/>
        <end position="118"/>
    </location>
</feature>
<evidence type="ECO:0000256" key="1">
    <source>
        <dbReference type="SAM" id="MobiDB-lite"/>
    </source>
</evidence>
<evidence type="ECO:0000313" key="2">
    <source>
        <dbReference type="EMBL" id="VDO95364.1"/>
    </source>
</evidence>
<feature type="region of interest" description="Disordered" evidence="1">
    <location>
        <begin position="144"/>
        <end position="219"/>
    </location>
</feature>
<keyword evidence="3" id="KW-1185">Reference proteome</keyword>
<accession>A0A3P8AH80</accession>
<dbReference type="Proteomes" id="UP000050761">
    <property type="component" value="Unassembled WGS sequence"/>
</dbReference>
<dbReference type="WBParaSite" id="HPBE_0001322601-mRNA-1">
    <property type="protein sequence ID" value="HPBE_0001322601-mRNA-1"/>
    <property type="gene ID" value="HPBE_0001322601"/>
</dbReference>
<feature type="compositionally biased region" description="Basic and acidic residues" evidence="1">
    <location>
        <begin position="102"/>
        <end position="118"/>
    </location>
</feature>